<dbReference type="RefSeq" id="WP_184076662.1">
    <property type="nucleotide sequence ID" value="NZ_JACIJP010000001.1"/>
</dbReference>
<dbReference type="EMBL" id="JACIJP010000001">
    <property type="protein sequence ID" value="MBB6122481.1"/>
    <property type="molecule type" value="Genomic_DNA"/>
</dbReference>
<dbReference type="Proteomes" id="UP000552700">
    <property type="component" value="Unassembled WGS sequence"/>
</dbReference>
<gene>
    <name evidence="1" type="ORF">FHS92_000188</name>
</gene>
<keyword evidence="2" id="KW-1185">Reference proteome</keyword>
<dbReference type="GO" id="GO:0016757">
    <property type="term" value="F:glycosyltransferase activity"/>
    <property type="evidence" value="ECO:0007669"/>
    <property type="project" value="TreeGrafter"/>
</dbReference>
<keyword evidence="1" id="KW-0808">Transferase</keyword>
<evidence type="ECO:0000313" key="2">
    <source>
        <dbReference type="Proteomes" id="UP000552700"/>
    </source>
</evidence>
<evidence type="ECO:0000313" key="1">
    <source>
        <dbReference type="EMBL" id="MBB6122481.1"/>
    </source>
</evidence>
<organism evidence="1 2">
    <name type="scientific">Sphingobium subterraneum</name>
    <dbReference type="NCBI Taxonomy" id="627688"/>
    <lineage>
        <taxon>Bacteria</taxon>
        <taxon>Pseudomonadati</taxon>
        <taxon>Pseudomonadota</taxon>
        <taxon>Alphaproteobacteria</taxon>
        <taxon>Sphingomonadales</taxon>
        <taxon>Sphingomonadaceae</taxon>
        <taxon>Sphingobium</taxon>
    </lineage>
</organism>
<comment type="caution">
    <text evidence="1">The sequence shown here is derived from an EMBL/GenBank/DDBJ whole genome shotgun (WGS) entry which is preliminary data.</text>
</comment>
<dbReference type="InterPro" id="IPR050194">
    <property type="entry name" value="Glycosyltransferase_grp1"/>
</dbReference>
<accession>A0A841J2D3</accession>
<dbReference type="AlphaFoldDB" id="A0A841J2D3"/>
<dbReference type="Pfam" id="PF13692">
    <property type="entry name" value="Glyco_trans_1_4"/>
    <property type="match status" value="1"/>
</dbReference>
<proteinExistence type="predicted"/>
<reference evidence="1 2" key="1">
    <citation type="submission" date="2020-08" db="EMBL/GenBank/DDBJ databases">
        <title>Genomic Encyclopedia of Type Strains, Phase IV (KMG-IV): sequencing the most valuable type-strain genomes for metagenomic binning, comparative biology and taxonomic classification.</title>
        <authorList>
            <person name="Goeker M."/>
        </authorList>
    </citation>
    <scope>NUCLEOTIDE SEQUENCE [LARGE SCALE GENOMIC DNA]</scope>
    <source>
        <strain evidence="1 2">DSM 102255</strain>
    </source>
</reference>
<dbReference type="PANTHER" id="PTHR45947">
    <property type="entry name" value="SULFOQUINOVOSYL TRANSFERASE SQD2"/>
    <property type="match status" value="1"/>
</dbReference>
<name>A0A841J2D3_9SPHN</name>
<sequence>MKIAYLTTQYPAVSHSFIRREILAVEAAGAEVKRYSIRRPASELPDPTDRAEAALTQVVLGQGAVALLSATITTALLRPGAFLRAVGCAFRMYRASGRTFVRHCAYLVEAAWLAQRLRAEGIEHLHVHFGTNPTAVARLVRLLGGARYSFTVHGPDEFDNPREFDLRGKITDAAFCVGISSFGRSQLMRWSAYKDWPRIEVVRCGVDGIFTAPMATTPLPEEHRLCCVARLSAQKGLPLLIEAAAAVKARGIDFHLTLVGDGEMRGEIEVRIAALGLGDSITITGWASADRVRHEIGAARAMVLPSFAEGLPVVIMEALALERPVIVSAIAGTPELVDNQCGWLVPAGDVNALADAMVEALEAPVDRLATMGQVGRGRVLARHDAGKNGAQMLELIRSAAMEHAH</sequence>
<dbReference type="SUPFAM" id="SSF53756">
    <property type="entry name" value="UDP-Glycosyltransferase/glycogen phosphorylase"/>
    <property type="match status" value="1"/>
</dbReference>
<dbReference type="Gene3D" id="3.40.50.2000">
    <property type="entry name" value="Glycogen Phosphorylase B"/>
    <property type="match status" value="2"/>
</dbReference>
<protein>
    <submittedName>
        <fullName evidence="1">Glycosyltransferase involved in cell wall biosynthesis</fullName>
    </submittedName>
</protein>
<dbReference type="PANTHER" id="PTHR45947:SF15">
    <property type="entry name" value="TEICHURONIC ACID BIOSYNTHESIS GLYCOSYLTRANSFERASE TUAC-RELATED"/>
    <property type="match status" value="1"/>
</dbReference>